<protein>
    <submittedName>
        <fullName evidence="1">Uncharacterized protein</fullName>
    </submittedName>
</protein>
<dbReference type="OrthoDB" id="5355583at2759"/>
<sequence length="110" mass="12738">MDKINVGEKKFILVVKKVSFGEARKLCFLALKDMRDINGRGTVYRFITTGDSWEMVRFDGTFEISKKMDILFDTLDKDEQKWMDDHSMLMDCLNVALSNGGIKKDMIMEV</sequence>
<organism evidence="1 2">
    <name type="scientific">Terfezia boudieri ATCC MYA-4762</name>
    <dbReference type="NCBI Taxonomy" id="1051890"/>
    <lineage>
        <taxon>Eukaryota</taxon>
        <taxon>Fungi</taxon>
        <taxon>Dikarya</taxon>
        <taxon>Ascomycota</taxon>
        <taxon>Pezizomycotina</taxon>
        <taxon>Pezizomycetes</taxon>
        <taxon>Pezizales</taxon>
        <taxon>Pezizaceae</taxon>
        <taxon>Terfezia</taxon>
    </lineage>
</organism>
<keyword evidence="2" id="KW-1185">Reference proteome</keyword>
<reference evidence="1 2" key="1">
    <citation type="journal article" date="2018" name="Nat. Ecol. Evol.">
        <title>Pezizomycetes genomes reveal the molecular basis of ectomycorrhizal truffle lifestyle.</title>
        <authorList>
            <person name="Murat C."/>
            <person name="Payen T."/>
            <person name="Noel B."/>
            <person name="Kuo A."/>
            <person name="Morin E."/>
            <person name="Chen J."/>
            <person name="Kohler A."/>
            <person name="Krizsan K."/>
            <person name="Balestrini R."/>
            <person name="Da Silva C."/>
            <person name="Montanini B."/>
            <person name="Hainaut M."/>
            <person name="Levati E."/>
            <person name="Barry K.W."/>
            <person name="Belfiori B."/>
            <person name="Cichocki N."/>
            <person name="Clum A."/>
            <person name="Dockter R.B."/>
            <person name="Fauchery L."/>
            <person name="Guy J."/>
            <person name="Iotti M."/>
            <person name="Le Tacon F."/>
            <person name="Lindquist E.A."/>
            <person name="Lipzen A."/>
            <person name="Malagnac F."/>
            <person name="Mello A."/>
            <person name="Molinier V."/>
            <person name="Miyauchi S."/>
            <person name="Poulain J."/>
            <person name="Riccioni C."/>
            <person name="Rubini A."/>
            <person name="Sitrit Y."/>
            <person name="Splivallo R."/>
            <person name="Traeger S."/>
            <person name="Wang M."/>
            <person name="Zifcakova L."/>
            <person name="Wipf D."/>
            <person name="Zambonelli A."/>
            <person name="Paolocci F."/>
            <person name="Nowrousian M."/>
            <person name="Ottonello S."/>
            <person name="Baldrian P."/>
            <person name="Spatafora J.W."/>
            <person name="Henrissat B."/>
            <person name="Nagy L.G."/>
            <person name="Aury J.M."/>
            <person name="Wincker P."/>
            <person name="Grigoriev I.V."/>
            <person name="Bonfante P."/>
            <person name="Martin F.M."/>
        </authorList>
    </citation>
    <scope>NUCLEOTIDE SEQUENCE [LARGE SCALE GENOMIC DNA]</scope>
    <source>
        <strain evidence="1 2">ATCC MYA-4762</strain>
    </source>
</reference>
<evidence type="ECO:0000313" key="2">
    <source>
        <dbReference type="Proteomes" id="UP000267821"/>
    </source>
</evidence>
<name>A0A3N4LLL6_9PEZI</name>
<dbReference type="EMBL" id="ML121544">
    <property type="protein sequence ID" value="RPB23700.1"/>
    <property type="molecule type" value="Genomic_DNA"/>
</dbReference>
<gene>
    <name evidence="1" type="ORF">L211DRAFT_879955</name>
</gene>
<dbReference type="AlphaFoldDB" id="A0A3N4LLL6"/>
<dbReference type="Proteomes" id="UP000267821">
    <property type="component" value="Unassembled WGS sequence"/>
</dbReference>
<proteinExistence type="predicted"/>
<accession>A0A3N4LLL6</accession>
<evidence type="ECO:0000313" key="1">
    <source>
        <dbReference type="EMBL" id="RPB23700.1"/>
    </source>
</evidence>
<dbReference type="InParanoid" id="A0A3N4LLL6"/>